<dbReference type="RefSeq" id="WP_091441342.1">
    <property type="nucleotide sequence ID" value="NZ_FOIE01000002.1"/>
</dbReference>
<dbReference type="OrthoDB" id="5192822at2"/>
<dbReference type="GO" id="GO:0003824">
    <property type="term" value="F:catalytic activity"/>
    <property type="evidence" value="ECO:0007669"/>
    <property type="project" value="InterPro"/>
</dbReference>
<evidence type="ECO:0000259" key="1">
    <source>
        <dbReference type="Pfam" id="PF04961"/>
    </source>
</evidence>
<evidence type="ECO:0000313" key="3">
    <source>
        <dbReference type="Proteomes" id="UP000198507"/>
    </source>
</evidence>
<reference evidence="3" key="1">
    <citation type="submission" date="2016-10" db="EMBL/GenBank/DDBJ databases">
        <authorList>
            <person name="Varghese N."/>
            <person name="Submissions S."/>
        </authorList>
    </citation>
    <scope>NUCLEOTIDE SEQUENCE [LARGE SCALE GENOMIC DNA]</scope>
    <source>
        <strain evidence="3">DSM 44209</strain>
    </source>
</reference>
<keyword evidence="3" id="KW-1185">Reference proteome</keyword>
<dbReference type="Gene3D" id="1.20.120.680">
    <property type="entry name" value="Formiminotetrahydrofolate cyclodeaminase monomer, up-and-down helical bundle"/>
    <property type="match status" value="1"/>
</dbReference>
<proteinExistence type="predicted"/>
<dbReference type="InterPro" id="IPR036178">
    <property type="entry name" value="Formintransfe-cycloase-like_sf"/>
</dbReference>
<feature type="domain" description="Cyclodeaminase/cyclohydrolase" evidence="1">
    <location>
        <begin position="5"/>
        <end position="183"/>
    </location>
</feature>
<organism evidence="2 3">
    <name type="scientific">Geodermatophilus poikilotrophus</name>
    <dbReference type="NCBI Taxonomy" id="1333667"/>
    <lineage>
        <taxon>Bacteria</taxon>
        <taxon>Bacillati</taxon>
        <taxon>Actinomycetota</taxon>
        <taxon>Actinomycetes</taxon>
        <taxon>Geodermatophilales</taxon>
        <taxon>Geodermatophilaceae</taxon>
        <taxon>Geodermatophilus</taxon>
    </lineage>
</organism>
<dbReference type="SUPFAM" id="SSF101262">
    <property type="entry name" value="Methenyltetrahydrofolate cyclohydrolase-like"/>
    <property type="match status" value="1"/>
</dbReference>
<dbReference type="InterPro" id="IPR007044">
    <property type="entry name" value="Cyclodeamin/CycHdrlase"/>
</dbReference>
<name>A0A1I0BYF9_9ACTN</name>
<gene>
    <name evidence="2" type="ORF">SAMN04488546_1509</name>
</gene>
<accession>A0A1I0BYF9</accession>
<protein>
    <submittedName>
        <fullName evidence="2">Formiminotetrahydrofolate cyclodeaminase</fullName>
    </submittedName>
</protein>
<sequence length="206" mass="21134">MRTDTIETFLEQLAARVPAPGGGATAALHAAQAAALVAMVARYSDSARYADHAEEIATITSTADRLRQNALGLAEEDAAAFTAVTEAYRRPKGTPDEATARSEAIATALVAAARVPAVVVAVADQVLGLAEQLLPIGNRNVVSDVAAAAEAARAAATTARVNVEVNLGGIKDPLTWGELAAAVDTVDDLVLRADKVTAAVRDGLVR</sequence>
<dbReference type="EMBL" id="FOIE01000002">
    <property type="protein sequence ID" value="SET12105.1"/>
    <property type="molecule type" value="Genomic_DNA"/>
</dbReference>
<dbReference type="Proteomes" id="UP000198507">
    <property type="component" value="Unassembled WGS sequence"/>
</dbReference>
<dbReference type="Pfam" id="PF04961">
    <property type="entry name" value="FTCD_C"/>
    <property type="match status" value="1"/>
</dbReference>
<dbReference type="AlphaFoldDB" id="A0A1I0BYF9"/>
<evidence type="ECO:0000313" key="2">
    <source>
        <dbReference type="EMBL" id="SET12105.1"/>
    </source>
</evidence>